<evidence type="ECO:0000256" key="1">
    <source>
        <dbReference type="SAM" id="Phobius"/>
    </source>
</evidence>
<accession>A0A1H0W4B3</accession>
<feature type="transmembrane region" description="Helical" evidence="1">
    <location>
        <begin position="45"/>
        <end position="63"/>
    </location>
</feature>
<protein>
    <submittedName>
        <fullName evidence="2">Uncharacterized protein</fullName>
    </submittedName>
</protein>
<feature type="transmembrane region" description="Helical" evidence="1">
    <location>
        <begin position="20"/>
        <end position="39"/>
    </location>
</feature>
<keyword evidence="1" id="KW-0812">Transmembrane</keyword>
<dbReference type="AlphaFoldDB" id="A0A1H0W4B3"/>
<reference evidence="3" key="1">
    <citation type="submission" date="2016-10" db="EMBL/GenBank/DDBJ databases">
        <authorList>
            <person name="Varghese N."/>
            <person name="Submissions S."/>
        </authorList>
    </citation>
    <scope>NUCLEOTIDE SEQUENCE [LARGE SCALE GENOMIC DNA]</scope>
    <source>
        <strain evidence="3">CGMCC 4.6609</strain>
    </source>
</reference>
<dbReference type="EMBL" id="FNIX01000017">
    <property type="protein sequence ID" value="SDP85418.1"/>
    <property type="molecule type" value="Genomic_DNA"/>
</dbReference>
<sequence>MHRSVFLRADAAWMRFSLKFDAALFAVVAAVMWLADGWLGPFDVWNFLIVGGGILASTVLRFVEPFAWRRLTLHRTTYYVTNRRVVCVPGRGERSTELSDIEVLTFLEEADGSGHVRLDRRHTPDGFMNAVVAELIHVPNVREVVALLSELTGQTPEQR</sequence>
<evidence type="ECO:0000313" key="2">
    <source>
        <dbReference type="EMBL" id="SDP85418.1"/>
    </source>
</evidence>
<keyword evidence="3" id="KW-1185">Reference proteome</keyword>
<name>A0A1H0W4B3_9PSEU</name>
<gene>
    <name evidence="2" type="ORF">SAMN05421507_11720</name>
</gene>
<keyword evidence="1" id="KW-0472">Membrane</keyword>
<evidence type="ECO:0000313" key="3">
    <source>
        <dbReference type="Proteomes" id="UP000199691"/>
    </source>
</evidence>
<proteinExistence type="predicted"/>
<organism evidence="2 3">
    <name type="scientific">Lentzea jiangxiensis</name>
    <dbReference type="NCBI Taxonomy" id="641025"/>
    <lineage>
        <taxon>Bacteria</taxon>
        <taxon>Bacillati</taxon>
        <taxon>Actinomycetota</taxon>
        <taxon>Actinomycetes</taxon>
        <taxon>Pseudonocardiales</taxon>
        <taxon>Pseudonocardiaceae</taxon>
        <taxon>Lentzea</taxon>
    </lineage>
</organism>
<keyword evidence="1" id="KW-1133">Transmembrane helix</keyword>
<dbReference type="Proteomes" id="UP000199691">
    <property type="component" value="Unassembled WGS sequence"/>
</dbReference>